<dbReference type="Proteomes" id="UP000322553">
    <property type="component" value="Chromosome"/>
</dbReference>
<dbReference type="InterPro" id="IPR051468">
    <property type="entry name" value="Fungal_SecMetab_SDRs"/>
</dbReference>
<evidence type="ECO:0000313" key="2">
    <source>
        <dbReference type="Proteomes" id="UP000322553"/>
    </source>
</evidence>
<dbReference type="RefSeq" id="WP_070976601.1">
    <property type="nucleotide sequence ID" value="NZ_CP043420.1"/>
</dbReference>
<dbReference type="KEGG" id="kuy:FY550_05900"/>
<evidence type="ECO:0000313" key="1">
    <source>
        <dbReference type="EMBL" id="QEL10704.1"/>
    </source>
</evidence>
<dbReference type="AlphaFoldDB" id="A0A1S1P230"/>
<sequence length="254" mass="28102">MLKHLPDGYTALIVGGGGIARALLRALSDDPRPGRLLLVTRHTPENDERGALPEDPRLEIIETDVTHEAGLEILHEALGSQPVHLLFNTIGVLHQQQAGNSSLWPEKRLEELSFNALMHSFHINAATAAMLLAILHENLMRHPVIVASLSARVGSIGDNGFGGWYSYRAAKAAHNMLMKTAAIELSRRNHQAIVLCLHPGTTDTRLSQPFQTRVPAGKLFSTDFVAERLLRVLDARTPEDTGTFRDWNDQPIEW</sequence>
<name>A0A1S1P230_9GAMM</name>
<protein>
    <submittedName>
        <fullName evidence="1">SDR family NAD(P)-dependent oxidoreductase</fullName>
    </submittedName>
</protein>
<gene>
    <name evidence="1" type="ORF">FY550_05900</name>
</gene>
<dbReference type="InterPro" id="IPR036291">
    <property type="entry name" value="NAD(P)-bd_dom_sf"/>
</dbReference>
<proteinExistence type="predicted"/>
<dbReference type="Pfam" id="PF00106">
    <property type="entry name" value="adh_short"/>
    <property type="match status" value="1"/>
</dbReference>
<dbReference type="PANTHER" id="PTHR43544:SF12">
    <property type="entry name" value="NAD(P)-BINDING ROSSMANN-FOLD SUPERFAMILY PROTEIN"/>
    <property type="match status" value="1"/>
</dbReference>
<accession>A0A1S1P230</accession>
<reference evidence="1 2" key="1">
    <citation type="submission" date="2019-08" db="EMBL/GenBank/DDBJ databases">
        <title>Complete genome sequence of Kushneria sp. YCWA18, a halophilic phosphate-solubilizing bacterium isolated from Daqiao saltern in China.</title>
        <authorList>
            <person name="Du G.-X."/>
            <person name="Qu L.-Y."/>
        </authorList>
    </citation>
    <scope>NUCLEOTIDE SEQUENCE [LARGE SCALE GENOMIC DNA]</scope>
    <source>
        <strain evidence="1 2">YCWA18</strain>
    </source>
</reference>
<dbReference type="SUPFAM" id="SSF51735">
    <property type="entry name" value="NAD(P)-binding Rossmann-fold domains"/>
    <property type="match status" value="1"/>
</dbReference>
<dbReference type="Gene3D" id="3.40.50.720">
    <property type="entry name" value="NAD(P)-binding Rossmann-like Domain"/>
    <property type="match status" value="1"/>
</dbReference>
<dbReference type="EMBL" id="CP043420">
    <property type="protein sequence ID" value="QEL10704.1"/>
    <property type="molecule type" value="Genomic_DNA"/>
</dbReference>
<dbReference type="GO" id="GO:0016491">
    <property type="term" value="F:oxidoreductase activity"/>
    <property type="evidence" value="ECO:0007669"/>
    <property type="project" value="TreeGrafter"/>
</dbReference>
<organism evidence="1 2">
    <name type="scientific">Kushneria phosphatilytica</name>
    <dbReference type="NCBI Taxonomy" id="657387"/>
    <lineage>
        <taxon>Bacteria</taxon>
        <taxon>Pseudomonadati</taxon>
        <taxon>Pseudomonadota</taxon>
        <taxon>Gammaproteobacteria</taxon>
        <taxon>Oceanospirillales</taxon>
        <taxon>Halomonadaceae</taxon>
        <taxon>Kushneria</taxon>
    </lineage>
</organism>
<dbReference type="STRING" id="657387.BH688_02130"/>
<keyword evidence="2" id="KW-1185">Reference proteome</keyword>
<dbReference type="OrthoDB" id="9785826at2"/>
<dbReference type="GO" id="GO:0005737">
    <property type="term" value="C:cytoplasm"/>
    <property type="evidence" value="ECO:0007669"/>
    <property type="project" value="TreeGrafter"/>
</dbReference>
<dbReference type="PANTHER" id="PTHR43544">
    <property type="entry name" value="SHORT-CHAIN DEHYDROGENASE/REDUCTASE"/>
    <property type="match status" value="1"/>
</dbReference>
<dbReference type="InterPro" id="IPR002347">
    <property type="entry name" value="SDR_fam"/>
</dbReference>